<organism evidence="10 11">
    <name type="scientific">Paraherbaspirillum soli</name>
    <dbReference type="NCBI Taxonomy" id="631222"/>
    <lineage>
        <taxon>Bacteria</taxon>
        <taxon>Pseudomonadati</taxon>
        <taxon>Pseudomonadota</taxon>
        <taxon>Betaproteobacteria</taxon>
        <taxon>Burkholderiales</taxon>
        <taxon>Oxalobacteraceae</taxon>
        <taxon>Paraherbaspirillum</taxon>
    </lineage>
</organism>
<dbReference type="Pfam" id="PF00082">
    <property type="entry name" value="Peptidase_S8"/>
    <property type="match status" value="1"/>
</dbReference>
<reference evidence="11" key="1">
    <citation type="journal article" date="2019" name="Int. J. Syst. Evol. Microbiol.">
        <title>The Global Catalogue of Microorganisms (GCM) 10K type strain sequencing project: providing services to taxonomists for standard genome sequencing and annotation.</title>
        <authorList>
            <consortium name="The Broad Institute Genomics Platform"/>
            <consortium name="The Broad Institute Genome Sequencing Center for Infectious Disease"/>
            <person name="Wu L."/>
            <person name="Ma J."/>
        </authorList>
    </citation>
    <scope>NUCLEOTIDE SEQUENCE [LARGE SCALE GENOMIC DNA]</scope>
    <source>
        <strain evidence="11">JCM 17066</strain>
    </source>
</reference>
<feature type="active site" description="Charge relay system" evidence="7">
    <location>
        <position position="314"/>
    </location>
</feature>
<feature type="active site" description="Charge relay system" evidence="7">
    <location>
        <position position="318"/>
    </location>
</feature>
<dbReference type="PANTHER" id="PTHR14218">
    <property type="entry name" value="PROTEASE S8 TRIPEPTIDYL PEPTIDASE I CLN2"/>
    <property type="match status" value="1"/>
</dbReference>
<evidence type="ECO:0000256" key="1">
    <source>
        <dbReference type="ARBA" id="ARBA00022670"/>
    </source>
</evidence>
<dbReference type="RefSeq" id="WP_378994923.1">
    <property type="nucleotide sequence ID" value="NZ_JBHSMT010000008.1"/>
</dbReference>
<feature type="domain" description="Peptidase S53" evidence="9">
    <location>
        <begin position="242"/>
        <end position="610"/>
    </location>
</feature>
<dbReference type="SMART" id="SM00944">
    <property type="entry name" value="Pro-kuma_activ"/>
    <property type="match status" value="1"/>
</dbReference>
<evidence type="ECO:0000256" key="7">
    <source>
        <dbReference type="PROSITE-ProRule" id="PRU01032"/>
    </source>
</evidence>
<name>A0ABW0M7I6_9BURK</name>
<feature type="binding site" evidence="7">
    <location>
        <position position="570"/>
    </location>
    <ligand>
        <name>Ca(2+)</name>
        <dbReference type="ChEBI" id="CHEBI:29108"/>
    </ligand>
</feature>
<dbReference type="InterPro" id="IPR023828">
    <property type="entry name" value="Peptidase_S8_Ser-AS"/>
</dbReference>
<dbReference type="InterPro" id="IPR050819">
    <property type="entry name" value="Tripeptidyl-peptidase_I"/>
</dbReference>
<dbReference type="GO" id="GO:0008233">
    <property type="term" value="F:peptidase activity"/>
    <property type="evidence" value="ECO:0007669"/>
    <property type="project" value="UniProtKB-KW"/>
</dbReference>
<dbReference type="PROSITE" id="PS00138">
    <property type="entry name" value="SUBTILASE_SER"/>
    <property type="match status" value="1"/>
</dbReference>
<keyword evidence="8" id="KW-0732">Signal</keyword>
<dbReference type="InterPro" id="IPR015366">
    <property type="entry name" value="S53_propep"/>
</dbReference>
<keyword evidence="5 7" id="KW-0106">Calcium</keyword>
<evidence type="ECO:0000313" key="11">
    <source>
        <dbReference type="Proteomes" id="UP001596045"/>
    </source>
</evidence>
<evidence type="ECO:0000256" key="3">
    <source>
        <dbReference type="ARBA" id="ARBA00022801"/>
    </source>
</evidence>
<feature type="chain" id="PRO_5047421716" evidence="8">
    <location>
        <begin position="34"/>
        <end position="616"/>
    </location>
</feature>
<dbReference type="Proteomes" id="UP001596045">
    <property type="component" value="Unassembled WGS sequence"/>
</dbReference>
<feature type="binding site" evidence="7">
    <location>
        <position position="571"/>
    </location>
    <ligand>
        <name>Ca(2+)</name>
        <dbReference type="ChEBI" id="CHEBI:29108"/>
    </ligand>
</feature>
<evidence type="ECO:0000256" key="8">
    <source>
        <dbReference type="SAM" id="SignalP"/>
    </source>
</evidence>
<dbReference type="Gene3D" id="3.40.50.200">
    <property type="entry name" value="Peptidase S8/S53 domain"/>
    <property type="match status" value="1"/>
</dbReference>
<feature type="binding site" evidence="7">
    <location>
        <position position="590"/>
    </location>
    <ligand>
        <name>Ca(2+)</name>
        <dbReference type="ChEBI" id="CHEBI:29108"/>
    </ligand>
</feature>
<keyword evidence="4 7" id="KW-0720">Serine protease</keyword>
<comment type="caution">
    <text evidence="10">The sequence shown here is derived from an EMBL/GenBank/DDBJ whole genome shotgun (WGS) entry which is preliminary data.</text>
</comment>
<protein>
    <submittedName>
        <fullName evidence="10">Protease pro-enzyme activation domain-containing protein</fullName>
    </submittedName>
</protein>
<feature type="signal peptide" evidence="8">
    <location>
        <begin position="1"/>
        <end position="33"/>
    </location>
</feature>
<keyword evidence="3 7" id="KW-0378">Hydrolase</keyword>
<dbReference type="CDD" id="cd11377">
    <property type="entry name" value="Pro-peptidase_S53"/>
    <property type="match status" value="1"/>
</dbReference>
<dbReference type="GO" id="GO:0006508">
    <property type="term" value="P:proteolysis"/>
    <property type="evidence" value="ECO:0007669"/>
    <property type="project" value="UniProtKB-KW"/>
</dbReference>
<dbReference type="InterPro" id="IPR000209">
    <property type="entry name" value="Peptidase_S8/S53_dom"/>
</dbReference>
<dbReference type="PROSITE" id="PS51695">
    <property type="entry name" value="SEDOLISIN"/>
    <property type="match status" value="1"/>
</dbReference>
<feature type="binding site" evidence="7">
    <location>
        <position position="588"/>
    </location>
    <ligand>
        <name>Ca(2+)</name>
        <dbReference type="ChEBI" id="CHEBI:29108"/>
    </ligand>
</feature>
<gene>
    <name evidence="10" type="ORF">ACFPM8_03210</name>
</gene>
<evidence type="ECO:0000256" key="6">
    <source>
        <dbReference type="ARBA" id="ARBA00023145"/>
    </source>
</evidence>
<dbReference type="InterPro" id="IPR030400">
    <property type="entry name" value="Sedolisin_dom"/>
</dbReference>
<dbReference type="SUPFAM" id="SSF54897">
    <property type="entry name" value="Protease propeptides/inhibitors"/>
    <property type="match status" value="1"/>
</dbReference>
<keyword evidence="11" id="KW-1185">Reference proteome</keyword>
<evidence type="ECO:0000259" key="9">
    <source>
        <dbReference type="PROSITE" id="PS51695"/>
    </source>
</evidence>
<dbReference type="EMBL" id="JBHSMT010000008">
    <property type="protein sequence ID" value="MFC5472958.1"/>
    <property type="molecule type" value="Genomic_DNA"/>
</dbReference>
<evidence type="ECO:0000313" key="10">
    <source>
        <dbReference type="EMBL" id="MFC5472958.1"/>
    </source>
</evidence>
<dbReference type="SUPFAM" id="SSF52743">
    <property type="entry name" value="Subtilisin-like"/>
    <property type="match status" value="1"/>
</dbReference>
<dbReference type="PANTHER" id="PTHR14218:SF15">
    <property type="entry name" value="TRIPEPTIDYL-PEPTIDASE 1"/>
    <property type="match status" value="1"/>
</dbReference>
<evidence type="ECO:0000256" key="4">
    <source>
        <dbReference type="ARBA" id="ARBA00022825"/>
    </source>
</evidence>
<feature type="active site" description="Charge relay system" evidence="7">
    <location>
        <position position="529"/>
    </location>
</feature>
<keyword evidence="6" id="KW-0865">Zymogen</keyword>
<keyword evidence="1 7" id="KW-0645">Protease</keyword>
<evidence type="ECO:0000256" key="5">
    <source>
        <dbReference type="ARBA" id="ARBA00022837"/>
    </source>
</evidence>
<dbReference type="CDD" id="cd04056">
    <property type="entry name" value="Peptidases_S53"/>
    <property type="match status" value="1"/>
</dbReference>
<evidence type="ECO:0000256" key="2">
    <source>
        <dbReference type="ARBA" id="ARBA00022723"/>
    </source>
</evidence>
<dbReference type="Pfam" id="PF09286">
    <property type="entry name" value="Pro-kuma_activ"/>
    <property type="match status" value="1"/>
</dbReference>
<keyword evidence="2 7" id="KW-0479">Metal-binding</keyword>
<dbReference type="InterPro" id="IPR036852">
    <property type="entry name" value="Peptidase_S8/S53_dom_sf"/>
</dbReference>
<comment type="cofactor">
    <cofactor evidence="7">
        <name>Ca(2+)</name>
        <dbReference type="ChEBI" id="CHEBI:29108"/>
    </cofactor>
    <text evidence="7">Binds 1 Ca(2+) ion per subunit.</text>
</comment>
<proteinExistence type="predicted"/>
<sequence>MKFKVSAGKFSIPQVTVLSLALSLAFGSLAAQAAVTDNSAWVPTKTQAFLPQVQVNTHTGPQSATQAAAKMATELAHGEPVHVVLSLNLRNEAQLDQFLQELHQPGSASYGKYLTPEQFVAQYAPTEKQVAAVVAHLRQAGFVNIQVAKNRQLASADGTAGTVQAGFRTSLKRFVRDGRSVYANTAAAQVPAALGNIVGSVLGLQNVEINRTHHRLTPVAVAEHEVGAMTLAKTAVAGTAKPHNPVEFSALYNAGATPTAAQTTVGIISEGDLTQTIVDLGQFTSNNGLATVNTSVVQTGPAGSDYSDTSGIDEWNLDSQTIVGSAGGSVKQLIFYAAPSMELSAITAAYNRAVSDNVAKVINVSLGVCEAASNSDNAQAADDQIFKQAVAQGQTFSVSTGDAGTYNCSVTASGTPGVPNKGVYDVSEPASSPYVIAVGGTELLTSASGAYSSETVWNEGLAATDDPAKPNRLWATGGGFSKFEKAPSWQTAVTKKSTRGLPDVSFDASQRSGANIIVRGNTYTSGGTSQSAPIFAGIWARIQSANKNALGFPAASIYKYVPTNPTLVHDVISGINGSGGYGYKAAKGWDAATGFGSLNISNLNAFIKKTPDFARP</sequence>
<accession>A0ABW0M7I6</accession>